<dbReference type="GO" id="GO:0015190">
    <property type="term" value="F:L-leucine transmembrane transporter activity"/>
    <property type="evidence" value="ECO:0007669"/>
    <property type="project" value="TreeGrafter"/>
</dbReference>
<dbReference type="InterPro" id="IPR001123">
    <property type="entry name" value="LeuE-type"/>
</dbReference>
<organism evidence="8 9">
    <name type="scientific">Alysiella filiformis DSM 16848</name>
    <dbReference type="NCBI Taxonomy" id="1120981"/>
    <lineage>
        <taxon>Bacteria</taxon>
        <taxon>Pseudomonadati</taxon>
        <taxon>Pseudomonadota</taxon>
        <taxon>Betaproteobacteria</taxon>
        <taxon>Neisseriales</taxon>
        <taxon>Neisseriaceae</taxon>
        <taxon>Alysiella</taxon>
    </lineage>
</organism>
<dbReference type="GO" id="GO:0015820">
    <property type="term" value="P:L-leucine transport"/>
    <property type="evidence" value="ECO:0007669"/>
    <property type="project" value="TreeGrafter"/>
</dbReference>
<reference evidence="8 9" key="1">
    <citation type="submission" date="2017-09" db="EMBL/GenBank/DDBJ databases">
        <authorList>
            <person name="Ehlers B."/>
            <person name="Leendertz F.H."/>
        </authorList>
    </citation>
    <scope>NUCLEOTIDE SEQUENCE [LARGE SCALE GENOMIC DNA]</scope>
    <source>
        <strain evidence="8 9">DSM 16848</strain>
    </source>
</reference>
<feature type="transmembrane region" description="Helical" evidence="7">
    <location>
        <begin position="6"/>
        <end position="25"/>
    </location>
</feature>
<comment type="subcellular location">
    <subcellularLocation>
        <location evidence="1">Cell membrane</location>
        <topology evidence="1">Multi-pass membrane protein</topology>
    </subcellularLocation>
</comment>
<evidence type="ECO:0000256" key="7">
    <source>
        <dbReference type="SAM" id="Phobius"/>
    </source>
</evidence>
<evidence type="ECO:0000256" key="3">
    <source>
        <dbReference type="ARBA" id="ARBA00022475"/>
    </source>
</evidence>
<dbReference type="NCBIfam" id="NF008201">
    <property type="entry name" value="PRK10958.1"/>
    <property type="match status" value="1"/>
</dbReference>
<evidence type="ECO:0000256" key="4">
    <source>
        <dbReference type="ARBA" id="ARBA00022692"/>
    </source>
</evidence>
<protein>
    <submittedName>
        <fullName evidence="8">Leucine efflux protein</fullName>
    </submittedName>
</protein>
<comment type="similarity">
    <text evidence="2">Belongs to the Rht family.</text>
</comment>
<feature type="transmembrane region" description="Helical" evidence="7">
    <location>
        <begin position="155"/>
        <end position="178"/>
    </location>
</feature>
<accession>A0A286E4A4</accession>
<dbReference type="PIRSF" id="PIRSF006324">
    <property type="entry name" value="LeuE"/>
    <property type="match status" value="1"/>
</dbReference>
<dbReference type="EMBL" id="OCNF01000002">
    <property type="protein sequence ID" value="SOD65740.1"/>
    <property type="molecule type" value="Genomic_DNA"/>
</dbReference>
<feature type="transmembrane region" description="Helical" evidence="7">
    <location>
        <begin position="65"/>
        <end position="85"/>
    </location>
</feature>
<dbReference type="Proteomes" id="UP000219669">
    <property type="component" value="Unassembled WGS sequence"/>
</dbReference>
<evidence type="ECO:0000256" key="1">
    <source>
        <dbReference type="ARBA" id="ARBA00004651"/>
    </source>
</evidence>
<sequence>MQYVIGAIAIVLLPGPNSMYCLTVASQHGIRVAYQVVAAILLGDSLLILATVLGAGTALQLYPTLFHAIRLLGGAYLAYLGWNLIRAGVKKWHFIAPNSQNHDENAVSGSLKTPPQGIFTRALMLSLSNPKAILFFLSFFVPFVEPTYPNPALSFLILAVIVQLISFTYLNILVFSGYKLTQTFRQRVKTSAVAMGMVGLMFIGFAVKMWVGK</sequence>
<keyword evidence="5 7" id="KW-1133">Transmembrane helix</keyword>
<evidence type="ECO:0000256" key="5">
    <source>
        <dbReference type="ARBA" id="ARBA00022989"/>
    </source>
</evidence>
<dbReference type="AlphaFoldDB" id="A0A286E4A4"/>
<feature type="transmembrane region" description="Helical" evidence="7">
    <location>
        <begin position="32"/>
        <end position="53"/>
    </location>
</feature>
<dbReference type="PANTHER" id="PTHR30086:SF15">
    <property type="entry name" value="LEUCINE EFFLUX PROTEIN"/>
    <property type="match status" value="1"/>
</dbReference>
<evidence type="ECO:0000313" key="8">
    <source>
        <dbReference type="EMBL" id="SOD65740.1"/>
    </source>
</evidence>
<keyword evidence="6 7" id="KW-0472">Membrane</keyword>
<dbReference type="GO" id="GO:0005886">
    <property type="term" value="C:plasma membrane"/>
    <property type="evidence" value="ECO:0007669"/>
    <property type="project" value="UniProtKB-SubCell"/>
</dbReference>
<keyword evidence="4 7" id="KW-0812">Transmembrane</keyword>
<dbReference type="PANTHER" id="PTHR30086">
    <property type="entry name" value="ARGININE EXPORTER PROTEIN ARGO"/>
    <property type="match status" value="1"/>
</dbReference>
<evidence type="ECO:0000256" key="6">
    <source>
        <dbReference type="ARBA" id="ARBA00023136"/>
    </source>
</evidence>
<proteinExistence type="inferred from homology"/>
<evidence type="ECO:0000256" key="2">
    <source>
        <dbReference type="ARBA" id="ARBA00007928"/>
    </source>
</evidence>
<feature type="transmembrane region" description="Helical" evidence="7">
    <location>
        <begin position="190"/>
        <end position="211"/>
    </location>
</feature>
<gene>
    <name evidence="8" type="ORF">SAMN02746062_00405</name>
</gene>
<feature type="transmembrane region" description="Helical" evidence="7">
    <location>
        <begin position="122"/>
        <end position="143"/>
    </location>
</feature>
<keyword evidence="3" id="KW-1003">Cell membrane</keyword>
<evidence type="ECO:0000313" key="9">
    <source>
        <dbReference type="Proteomes" id="UP000219669"/>
    </source>
</evidence>
<name>A0A286E4A4_9NEIS</name>
<dbReference type="Pfam" id="PF01810">
    <property type="entry name" value="LysE"/>
    <property type="match status" value="1"/>
</dbReference>
<keyword evidence="9" id="KW-1185">Reference proteome</keyword>